<evidence type="ECO:0000259" key="2">
    <source>
        <dbReference type="PROSITE" id="PS51819"/>
    </source>
</evidence>
<evidence type="ECO:0000256" key="1">
    <source>
        <dbReference type="ARBA" id="ARBA00022723"/>
    </source>
</evidence>
<dbReference type="SUPFAM" id="SSF54593">
    <property type="entry name" value="Glyoxalase/Bleomycin resistance protein/Dihydroxybiphenyl dioxygenase"/>
    <property type="match status" value="1"/>
</dbReference>
<dbReference type="PROSITE" id="PS00934">
    <property type="entry name" value="GLYOXALASE_I_1"/>
    <property type="match status" value="1"/>
</dbReference>
<reference evidence="4" key="1">
    <citation type="journal article" date="2019" name="Int. J. Syst. Evol. Microbiol.">
        <title>The Global Catalogue of Microorganisms (GCM) 10K type strain sequencing project: providing services to taxonomists for standard genome sequencing and annotation.</title>
        <authorList>
            <consortium name="The Broad Institute Genomics Platform"/>
            <consortium name="The Broad Institute Genome Sequencing Center for Infectious Disease"/>
            <person name="Wu L."/>
            <person name="Ma J."/>
        </authorList>
    </citation>
    <scope>NUCLEOTIDE SEQUENCE [LARGE SCALE GENOMIC DNA]</scope>
    <source>
        <strain evidence="4">CGMCC 4.7289</strain>
    </source>
</reference>
<organism evidence="3 4">
    <name type="scientific">Hamadaea flava</name>
    <dbReference type="NCBI Taxonomy" id="1742688"/>
    <lineage>
        <taxon>Bacteria</taxon>
        <taxon>Bacillati</taxon>
        <taxon>Actinomycetota</taxon>
        <taxon>Actinomycetes</taxon>
        <taxon>Micromonosporales</taxon>
        <taxon>Micromonosporaceae</taxon>
        <taxon>Hamadaea</taxon>
    </lineage>
</organism>
<accession>A0ABV8LKT6</accession>
<keyword evidence="1" id="KW-0479">Metal-binding</keyword>
<feature type="domain" description="VOC" evidence="2">
    <location>
        <begin position="6"/>
        <end position="130"/>
    </location>
</feature>
<dbReference type="Gene3D" id="3.10.180.10">
    <property type="entry name" value="2,3-Dihydroxybiphenyl 1,2-Dioxygenase, domain 1"/>
    <property type="match status" value="1"/>
</dbReference>
<dbReference type="InterPro" id="IPR018146">
    <property type="entry name" value="Glyoxalase_1_CS"/>
</dbReference>
<sequence length="131" mass="13929">MSTSARLHQINIVVSDLDVSIAFYRRLGLEFVVDAAHTSHAQCELADGIVVALDTEAAVAQFTPTWTAPTGGPRVAFAFGLASAEAVDKLYAELVAAGFAGLREPWSAEWGVRYATVLDPDAVPADLQARL</sequence>
<proteinExistence type="predicted"/>
<dbReference type="InterPro" id="IPR037523">
    <property type="entry name" value="VOC_core"/>
</dbReference>
<dbReference type="EMBL" id="JBHSAY010000006">
    <property type="protein sequence ID" value="MFC4131587.1"/>
    <property type="molecule type" value="Genomic_DNA"/>
</dbReference>
<dbReference type="PANTHER" id="PTHR36503:SF3">
    <property type="entry name" value="BLR0126 PROTEIN"/>
    <property type="match status" value="1"/>
</dbReference>
<evidence type="ECO:0000313" key="4">
    <source>
        <dbReference type="Proteomes" id="UP001595816"/>
    </source>
</evidence>
<name>A0ABV8LKT6_9ACTN</name>
<dbReference type="PROSITE" id="PS51819">
    <property type="entry name" value="VOC"/>
    <property type="match status" value="1"/>
</dbReference>
<dbReference type="RefSeq" id="WP_253755257.1">
    <property type="nucleotide sequence ID" value="NZ_JAMZDZ010000001.1"/>
</dbReference>
<dbReference type="PANTHER" id="PTHR36503">
    <property type="entry name" value="BLR2520 PROTEIN"/>
    <property type="match status" value="1"/>
</dbReference>
<gene>
    <name evidence="3" type="ORF">ACFOZ4_13330</name>
</gene>
<dbReference type="InterPro" id="IPR004360">
    <property type="entry name" value="Glyas_Fos-R_dOase_dom"/>
</dbReference>
<keyword evidence="4" id="KW-1185">Reference proteome</keyword>
<dbReference type="Pfam" id="PF00903">
    <property type="entry name" value="Glyoxalase"/>
    <property type="match status" value="1"/>
</dbReference>
<comment type="caution">
    <text evidence="3">The sequence shown here is derived from an EMBL/GenBank/DDBJ whole genome shotgun (WGS) entry which is preliminary data.</text>
</comment>
<dbReference type="InterPro" id="IPR029068">
    <property type="entry name" value="Glyas_Bleomycin-R_OHBP_Dase"/>
</dbReference>
<protein>
    <submittedName>
        <fullName evidence="3">VOC family protein</fullName>
    </submittedName>
</protein>
<evidence type="ECO:0000313" key="3">
    <source>
        <dbReference type="EMBL" id="MFC4131587.1"/>
    </source>
</evidence>
<dbReference type="Proteomes" id="UP001595816">
    <property type="component" value="Unassembled WGS sequence"/>
</dbReference>